<organism evidence="1">
    <name type="scientific">Micromonospora carbonacea</name>
    <dbReference type="NCBI Taxonomy" id="47853"/>
    <lineage>
        <taxon>Bacteria</taxon>
        <taxon>Bacillati</taxon>
        <taxon>Actinomycetota</taxon>
        <taxon>Actinomycetes</taxon>
        <taxon>Micromonosporales</taxon>
        <taxon>Micromonosporaceae</taxon>
        <taxon>Micromonospora</taxon>
    </lineage>
</organism>
<evidence type="ECO:0000313" key="1">
    <source>
        <dbReference type="EMBL" id="QLK00721.1"/>
    </source>
</evidence>
<reference evidence="1" key="1">
    <citation type="submission" date="2020-08" db="EMBL/GenBank/DDBJ databases">
        <title>A bifunctional nitrone conjugated secondary metabolite targeting the ribosome.</title>
        <authorList>
            <person name="Limbrick E.M."/>
            <person name="Graf M."/>
            <person name="Derewacz D.K."/>
            <person name="Nguyen F."/>
            <person name="Spraggins J.M."/>
            <person name="Wieland M."/>
            <person name="Ynigez-Gutierrez A.E."/>
            <person name="Reisman B.J."/>
            <person name="Zinshteyn B."/>
            <person name="McCulloch K."/>
            <person name="Iverson T.M."/>
            <person name="Green R."/>
            <person name="Wilson D.N."/>
            <person name="Bachmann B.O."/>
        </authorList>
    </citation>
    <scope>NUCLEOTIDE SEQUENCE</scope>
    <source>
        <strain evidence="1">Africana</strain>
    </source>
</reference>
<proteinExistence type="predicted"/>
<gene>
    <name evidence="1" type="ORF">HZU44_12390</name>
</gene>
<name>A0A7D6CG59_9ACTN</name>
<accession>A0A7D6CG59</accession>
<protein>
    <recommendedName>
        <fullName evidence="2">Condensation domain-containing protein</fullName>
    </recommendedName>
</protein>
<evidence type="ECO:0008006" key="2">
    <source>
        <dbReference type="Google" id="ProtNLM"/>
    </source>
</evidence>
<dbReference type="EMBL" id="CP058905">
    <property type="protein sequence ID" value="QLK00721.1"/>
    <property type="molecule type" value="Genomic_DNA"/>
</dbReference>
<sequence length="393" mass="43911">MNTSERATRIALRPAAVGVRDIYSFLGHLDLDCDVNPCTGLIGPIDPRRIDDASAIVDFVRRLGLTQALANVLDLAEQDVIVRVVRHDGTVDGDLDELEELLSDYHNTHPLRLDEVVLLSCWPHASGEHVVFVKISHLVVDLSDVVDVLTRLRAYLRGAETVRVGARYRHHAATVERYARLPTADFAQVQQALGEVPTPGCKGIPTISGSTEQWLPLRSGLTFDAFLSAVTGALLTTIGGGLVLQYPFSRWDFAAKGGYYVEIKPLVVRADSISRYTPEYFERTRRYYESLGRFTMSELTSFATALTSGRMPRIVVSDTTFMRPEPHLWRWIPVHSARTFEDLKFLADRSWPGPPLLRLQYKRRFLSPQTATAILGELEQRIGVSSATVRPAD</sequence>
<dbReference type="AlphaFoldDB" id="A0A7D6CG59"/>